<reference evidence="1 2" key="1">
    <citation type="submission" date="2019-04" db="EMBL/GenBank/DDBJ databases">
        <title>Phreatobacter aquaticus sp. nov.</title>
        <authorList>
            <person name="Choi A."/>
        </authorList>
    </citation>
    <scope>NUCLEOTIDE SEQUENCE [LARGE SCALE GENOMIC DNA]</scope>
    <source>
        <strain evidence="1 2">KCTC 52518</strain>
    </source>
</reference>
<name>A0A4D7BJL5_9HYPH</name>
<dbReference type="Proteomes" id="UP000298781">
    <property type="component" value="Chromosome"/>
</dbReference>
<protein>
    <submittedName>
        <fullName evidence="1">Uncharacterized protein</fullName>
    </submittedName>
</protein>
<dbReference type="EMBL" id="CP039690">
    <property type="protein sequence ID" value="QCI67907.1"/>
    <property type="molecule type" value="Genomic_DNA"/>
</dbReference>
<proteinExistence type="predicted"/>
<gene>
    <name evidence="1" type="ORF">E8M01_28955</name>
</gene>
<dbReference type="InterPro" id="IPR045442">
    <property type="entry name" value="DUF6505"/>
</dbReference>
<evidence type="ECO:0000313" key="1">
    <source>
        <dbReference type="EMBL" id="QCI67907.1"/>
    </source>
</evidence>
<dbReference type="OrthoDB" id="7355897at2"/>
<dbReference type="Pfam" id="PF20115">
    <property type="entry name" value="DUF6505"/>
    <property type="match status" value="1"/>
</dbReference>
<keyword evidence="2" id="KW-1185">Reference proteome</keyword>
<accession>A0A4D7BJL5</accession>
<dbReference type="AlphaFoldDB" id="A0A4D7BJL5"/>
<dbReference type="RefSeq" id="WP_136963330.1">
    <property type="nucleotide sequence ID" value="NZ_CP039690.1"/>
</dbReference>
<dbReference type="KEGG" id="pstg:E8M01_28955"/>
<organism evidence="1 2">
    <name type="scientific">Phreatobacter stygius</name>
    <dbReference type="NCBI Taxonomy" id="1940610"/>
    <lineage>
        <taxon>Bacteria</taxon>
        <taxon>Pseudomonadati</taxon>
        <taxon>Pseudomonadota</taxon>
        <taxon>Alphaproteobacteria</taxon>
        <taxon>Hyphomicrobiales</taxon>
        <taxon>Phreatobacteraceae</taxon>
        <taxon>Phreatobacter</taxon>
    </lineage>
</organism>
<sequence>MKLLRTIRLDPSDTFVFPRAAEPGEWAVTGTFLFWGRDVAGFEGKERAAFRSGFLGVDSFGFSTLVVVQEARDDERSGAVEALASHIHRELGAPDLASARAAAEEEIAFSASLADHEPNTLVALHRLFEAGEIREAFRTLKAREGAVGADGLHAQARAFSFHEVVDDDAVADEVDLIGMMDKRA</sequence>
<evidence type="ECO:0000313" key="2">
    <source>
        <dbReference type="Proteomes" id="UP000298781"/>
    </source>
</evidence>